<evidence type="ECO:0000313" key="4">
    <source>
        <dbReference type="EMBL" id="SCZ89946.1"/>
    </source>
</evidence>
<evidence type="ECO:0000256" key="1">
    <source>
        <dbReference type="PROSITE-ProRule" id="PRU00047"/>
    </source>
</evidence>
<keyword evidence="1" id="KW-0863">Zinc-finger</keyword>
<sequence>MADHVTQMRADYNAIEDLSDEAALRPLAILSITLARLLIGANVVEEDLEAANAAKEAATRALRDKSTDQVTELRINYAQLMGIAMGLPLQRNAPNAPVRPGGTDPTTLWRQQTRVDVARNQGLSKLGADSSDGLDTLVKLMEMWHVSTDSSLFEPKTIPDFPEPLNVMAMFKLKVASGANERARGLLEQLIACNPDWGWADFVAWAESTTTTPIQRTNRDIAASISEISFDWWAKHTAPDGRQSMPAIEFSRTMRNACTDALSSPHSELVASAILDKVDVSLRHLLGPNMARVTNVLDLCKMIESIPRDSYQSHLAQHERIAGLATRADIRKEMTSGAGRATAADRGHSGTQQQGRSPWAFDGFRSAPDPAPKSHASLPAGLQGSYFTSEDSRKPEHLLGISYSRFDDTSSGRRDFALACTAYMKQNPPTTTKPNSSAFPLTPGTQAPGAFRSCDKCGKEGHISRNCSGSPVNEVERRLRSLVRADSVLNRGPRNAQRTRMVALLAEDDQLDMIDLYETLAQLPSTDNLEDQDFVDA</sequence>
<accession>A0A2X0KN33</accession>
<name>A0A2X0KN33_9BASI</name>
<dbReference type="PROSITE" id="PS50158">
    <property type="entry name" value="ZF_CCHC"/>
    <property type="match status" value="1"/>
</dbReference>
<dbReference type="GO" id="GO:0003676">
    <property type="term" value="F:nucleic acid binding"/>
    <property type="evidence" value="ECO:0007669"/>
    <property type="project" value="InterPro"/>
</dbReference>
<organism evidence="4 5">
    <name type="scientific">Microbotryum saponariae</name>
    <dbReference type="NCBI Taxonomy" id="289078"/>
    <lineage>
        <taxon>Eukaryota</taxon>
        <taxon>Fungi</taxon>
        <taxon>Dikarya</taxon>
        <taxon>Basidiomycota</taxon>
        <taxon>Pucciniomycotina</taxon>
        <taxon>Microbotryomycetes</taxon>
        <taxon>Microbotryales</taxon>
        <taxon>Microbotryaceae</taxon>
        <taxon>Microbotryum</taxon>
    </lineage>
</organism>
<dbReference type="InterPro" id="IPR001878">
    <property type="entry name" value="Znf_CCHC"/>
</dbReference>
<proteinExistence type="predicted"/>
<keyword evidence="1" id="KW-0479">Metal-binding</keyword>
<dbReference type="SMART" id="SM00343">
    <property type="entry name" value="ZnF_C2HC"/>
    <property type="match status" value="1"/>
</dbReference>
<dbReference type="EMBL" id="FMWP01000014">
    <property type="protein sequence ID" value="SCZ89946.1"/>
    <property type="molecule type" value="Genomic_DNA"/>
</dbReference>
<evidence type="ECO:0000313" key="5">
    <source>
        <dbReference type="Proteomes" id="UP000249723"/>
    </source>
</evidence>
<dbReference type="AlphaFoldDB" id="A0A2X0KN33"/>
<protein>
    <submittedName>
        <fullName evidence="4">BZ3500_MvSof-1268-A1-R1_Chr1-3g01681 protein</fullName>
    </submittedName>
</protein>
<dbReference type="OrthoDB" id="2538890at2759"/>
<gene>
    <name evidence="4" type="ORF">BZ3500_MVSOF-1268-A1-R1_CHR1-3G01681</name>
</gene>
<reference evidence="5" key="1">
    <citation type="submission" date="2016-10" db="EMBL/GenBank/DDBJ databases">
        <authorList>
            <person name="Jeantristanb JTB J.-T."/>
            <person name="Ricardo R."/>
        </authorList>
    </citation>
    <scope>NUCLEOTIDE SEQUENCE [LARGE SCALE GENOMIC DNA]</scope>
</reference>
<feature type="domain" description="CCHC-type" evidence="3">
    <location>
        <begin position="454"/>
        <end position="467"/>
    </location>
</feature>
<evidence type="ECO:0000259" key="3">
    <source>
        <dbReference type="PROSITE" id="PS50158"/>
    </source>
</evidence>
<feature type="region of interest" description="Disordered" evidence="2">
    <location>
        <begin position="335"/>
        <end position="391"/>
    </location>
</feature>
<keyword evidence="1" id="KW-0862">Zinc</keyword>
<keyword evidence="5" id="KW-1185">Reference proteome</keyword>
<dbReference type="Proteomes" id="UP000249723">
    <property type="component" value="Unassembled WGS sequence"/>
</dbReference>
<evidence type="ECO:0000256" key="2">
    <source>
        <dbReference type="SAM" id="MobiDB-lite"/>
    </source>
</evidence>
<dbReference type="GO" id="GO:0008270">
    <property type="term" value="F:zinc ion binding"/>
    <property type="evidence" value="ECO:0007669"/>
    <property type="project" value="UniProtKB-KW"/>
</dbReference>